<dbReference type="GO" id="GO:0016853">
    <property type="term" value="F:isomerase activity"/>
    <property type="evidence" value="ECO:0007669"/>
    <property type="project" value="UniProtKB-KW"/>
</dbReference>
<dbReference type="Proteomes" id="UP000885830">
    <property type="component" value="Unassembled WGS sequence"/>
</dbReference>
<dbReference type="SUPFAM" id="SSF48208">
    <property type="entry name" value="Six-hairpin glycosidases"/>
    <property type="match status" value="1"/>
</dbReference>
<dbReference type="Pfam" id="PF07221">
    <property type="entry name" value="GlcNAc_2-epim"/>
    <property type="match status" value="1"/>
</dbReference>
<dbReference type="EMBL" id="DRMJ01000012">
    <property type="protein sequence ID" value="HHL42008.1"/>
    <property type="molecule type" value="Genomic_DNA"/>
</dbReference>
<evidence type="ECO:0000256" key="1">
    <source>
        <dbReference type="ARBA" id="ARBA00008558"/>
    </source>
</evidence>
<name>A0A7C5LYR5_9PROT</name>
<comment type="similarity">
    <text evidence="1">Belongs to the N-acylglucosamine 2-epimerase family.</text>
</comment>
<proteinExistence type="inferred from homology"/>
<dbReference type="Gene3D" id="1.50.10.10">
    <property type="match status" value="1"/>
</dbReference>
<sequence>MDTATQALQRLTDWVKNDALPFWAKCGRNPQGGGYEALLHDGTPDYQALRRVRVEARQAYAFAHASYLGWSEDAKKCARHFWEMLVDNGMAGAKNTLSDGYGGCAHLMNPDGSLNDPLRDTYAQAFVILAGAWQYRALGDEKALKTAKNTLKFLDQFMGASNGGWFEGCPAHLPRRQNPHMHMFEALMTMFDVT</sequence>
<dbReference type="PANTHER" id="PTHR15108">
    <property type="entry name" value="N-ACYLGLUCOSAMINE-2-EPIMERASE"/>
    <property type="match status" value="1"/>
</dbReference>
<evidence type="ECO:0000313" key="3">
    <source>
        <dbReference type="EMBL" id="HHL42008.1"/>
    </source>
</evidence>
<reference evidence="3" key="1">
    <citation type="journal article" date="2020" name="mSystems">
        <title>Genome- and Community-Level Interaction Insights into Carbon Utilization and Element Cycling Functions of Hydrothermarchaeota in Hydrothermal Sediment.</title>
        <authorList>
            <person name="Zhou Z."/>
            <person name="Liu Y."/>
            <person name="Xu W."/>
            <person name="Pan J."/>
            <person name="Luo Z.H."/>
            <person name="Li M."/>
        </authorList>
    </citation>
    <scope>NUCLEOTIDE SEQUENCE [LARGE SCALE GENOMIC DNA]</scope>
    <source>
        <strain evidence="3">HyVt-485</strain>
    </source>
</reference>
<gene>
    <name evidence="3" type="ORF">ENJ42_00175</name>
</gene>
<dbReference type="InterPro" id="IPR012341">
    <property type="entry name" value="6hp_glycosidase-like_sf"/>
</dbReference>
<dbReference type="GO" id="GO:0005975">
    <property type="term" value="P:carbohydrate metabolic process"/>
    <property type="evidence" value="ECO:0007669"/>
    <property type="project" value="InterPro"/>
</dbReference>
<accession>A0A7C5LYR5</accession>
<comment type="caution">
    <text evidence="3">The sequence shown here is derived from an EMBL/GenBank/DDBJ whole genome shotgun (WGS) entry which is preliminary data.</text>
</comment>
<protein>
    <recommendedName>
        <fullName evidence="4">Mannose-6-phosphate isomerase</fullName>
    </recommendedName>
</protein>
<feature type="non-terminal residue" evidence="3">
    <location>
        <position position="194"/>
    </location>
</feature>
<evidence type="ECO:0000256" key="2">
    <source>
        <dbReference type="ARBA" id="ARBA00023235"/>
    </source>
</evidence>
<dbReference type="AlphaFoldDB" id="A0A7C5LYR5"/>
<organism evidence="3">
    <name type="scientific">Hellea balneolensis</name>
    <dbReference type="NCBI Taxonomy" id="287478"/>
    <lineage>
        <taxon>Bacteria</taxon>
        <taxon>Pseudomonadati</taxon>
        <taxon>Pseudomonadota</taxon>
        <taxon>Alphaproteobacteria</taxon>
        <taxon>Maricaulales</taxon>
        <taxon>Robiginitomaculaceae</taxon>
        <taxon>Hellea</taxon>
    </lineage>
</organism>
<keyword evidence="2" id="KW-0413">Isomerase</keyword>
<dbReference type="InterPro" id="IPR010819">
    <property type="entry name" value="AGE/CE"/>
</dbReference>
<dbReference type="InterPro" id="IPR008928">
    <property type="entry name" value="6-hairpin_glycosidase_sf"/>
</dbReference>
<evidence type="ECO:0008006" key="4">
    <source>
        <dbReference type="Google" id="ProtNLM"/>
    </source>
</evidence>